<keyword evidence="1" id="KW-0812">Transmembrane</keyword>
<evidence type="ECO:0000313" key="3">
    <source>
        <dbReference type="Proteomes" id="UP000092445"/>
    </source>
</evidence>
<keyword evidence="3" id="KW-1185">Reference proteome</keyword>
<dbReference type="EnsemblMetazoa" id="GPAI027814-RA">
    <property type="protein sequence ID" value="GPAI027814-PA"/>
    <property type="gene ID" value="GPAI027814"/>
</dbReference>
<reference evidence="3" key="1">
    <citation type="submission" date="2014-03" db="EMBL/GenBank/DDBJ databases">
        <authorList>
            <person name="Aksoy S."/>
            <person name="Warren W."/>
            <person name="Wilson R.K."/>
        </authorList>
    </citation>
    <scope>NUCLEOTIDE SEQUENCE [LARGE SCALE GENOMIC DNA]</scope>
    <source>
        <strain evidence="3">IAEA</strain>
    </source>
</reference>
<dbReference type="AlphaFoldDB" id="A0A1A9ZX46"/>
<evidence type="ECO:0000313" key="2">
    <source>
        <dbReference type="EnsemblMetazoa" id="GPAI027814-PA"/>
    </source>
</evidence>
<protein>
    <submittedName>
        <fullName evidence="2">Uncharacterized protein</fullName>
    </submittedName>
</protein>
<evidence type="ECO:0000256" key="1">
    <source>
        <dbReference type="SAM" id="Phobius"/>
    </source>
</evidence>
<keyword evidence="1" id="KW-1133">Transmembrane helix</keyword>
<name>A0A1A9ZX46_GLOPL</name>
<proteinExistence type="predicted"/>
<feature type="transmembrane region" description="Helical" evidence="1">
    <location>
        <begin position="37"/>
        <end position="60"/>
    </location>
</feature>
<organism evidence="2 3">
    <name type="scientific">Glossina pallidipes</name>
    <name type="common">Tsetse fly</name>
    <dbReference type="NCBI Taxonomy" id="7398"/>
    <lineage>
        <taxon>Eukaryota</taxon>
        <taxon>Metazoa</taxon>
        <taxon>Ecdysozoa</taxon>
        <taxon>Arthropoda</taxon>
        <taxon>Hexapoda</taxon>
        <taxon>Insecta</taxon>
        <taxon>Pterygota</taxon>
        <taxon>Neoptera</taxon>
        <taxon>Endopterygota</taxon>
        <taxon>Diptera</taxon>
        <taxon>Brachycera</taxon>
        <taxon>Muscomorpha</taxon>
        <taxon>Hippoboscoidea</taxon>
        <taxon>Glossinidae</taxon>
        <taxon>Glossina</taxon>
    </lineage>
</organism>
<feature type="transmembrane region" description="Helical" evidence="1">
    <location>
        <begin position="12"/>
        <end position="31"/>
    </location>
</feature>
<keyword evidence="1" id="KW-0472">Membrane</keyword>
<accession>A0A1A9ZX46</accession>
<dbReference type="Proteomes" id="UP000092445">
    <property type="component" value="Unassembled WGS sequence"/>
</dbReference>
<dbReference type="VEuPathDB" id="VectorBase:GPAI027814"/>
<sequence length="105" mass="11873">MYSSEIYCTDTLTLRCYTLSCTYGTLAYLVVSDKFLFFYSLIQMLLQIIIHWSLSGLTYLTYTISNHGNNTAIVNVTLEQSRLKSADNTSNAVTFPILGHILIET</sequence>
<reference evidence="2" key="2">
    <citation type="submission" date="2020-05" db="UniProtKB">
        <authorList>
            <consortium name="EnsemblMetazoa"/>
        </authorList>
    </citation>
    <scope>IDENTIFICATION</scope>
    <source>
        <strain evidence="2">IAEA</strain>
    </source>
</reference>